<organism evidence="3">
    <name type="scientific">Thrips palmi</name>
    <name type="common">Melon thrips</name>
    <dbReference type="NCBI Taxonomy" id="161013"/>
    <lineage>
        <taxon>Eukaryota</taxon>
        <taxon>Metazoa</taxon>
        <taxon>Ecdysozoa</taxon>
        <taxon>Arthropoda</taxon>
        <taxon>Hexapoda</taxon>
        <taxon>Insecta</taxon>
        <taxon>Pterygota</taxon>
        <taxon>Neoptera</taxon>
        <taxon>Paraneoptera</taxon>
        <taxon>Thysanoptera</taxon>
        <taxon>Terebrantia</taxon>
        <taxon>Thripoidea</taxon>
        <taxon>Thripidae</taxon>
        <taxon>Thrips</taxon>
    </lineage>
</organism>
<gene>
    <name evidence="3" type="primary">LOC117650692</name>
</gene>
<evidence type="ECO:0000313" key="2">
    <source>
        <dbReference type="Proteomes" id="UP000515158"/>
    </source>
</evidence>
<dbReference type="AlphaFoldDB" id="A0A6P8ZXM4"/>
<sequence>MTDRATRLILMATNKNGAPPKPVIFSNEVIKFPLNIGCGVEELFSTITTERQAEGKKKDCDDNTLKKLSLPAAPKKAHPESGVSNDHSWSSLSSSRSPKKGMLQHNTTDPSLKVQSWLRGVKQATEKQYGSLQHSTPAIPALPSQLIETEQSVKGSFTSVPHCVCLKLRFWPKEKRGLLLGNMMGRHRPLFPLLQYQMFLYMTRIPLTHLG</sequence>
<protein>
    <submittedName>
        <fullName evidence="3">Uncharacterized protein LOC117650692</fullName>
    </submittedName>
</protein>
<proteinExistence type="predicted"/>
<feature type="compositionally biased region" description="Low complexity" evidence="1">
    <location>
        <begin position="84"/>
        <end position="96"/>
    </location>
</feature>
<reference evidence="3" key="1">
    <citation type="submission" date="2025-08" db="UniProtKB">
        <authorList>
            <consortium name="RefSeq"/>
        </authorList>
    </citation>
    <scope>IDENTIFICATION</scope>
    <source>
        <tissue evidence="3">Total insect</tissue>
    </source>
</reference>
<name>A0A6P8ZXM4_THRPL</name>
<dbReference type="GeneID" id="117650692"/>
<dbReference type="InParanoid" id="A0A6P8ZXM4"/>
<keyword evidence="2" id="KW-1185">Reference proteome</keyword>
<dbReference type="KEGG" id="tpal:117650692"/>
<evidence type="ECO:0000313" key="3">
    <source>
        <dbReference type="RefSeq" id="XP_034250162.1"/>
    </source>
</evidence>
<dbReference type="Proteomes" id="UP000515158">
    <property type="component" value="Unplaced"/>
</dbReference>
<accession>A0A6P8ZXM4</accession>
<dbReference type="RefSeq" id="XP_034250162.1">
    <property type="nucleotide sequence ID" value="XM_034394271.1"/>
</dbReference>
<feature type="region of interest" description="Disordered" evidence="1">
    <location>
        <begin position="70"/>
        <end position="108"/>
    </location>
</feature>
<evidence type="ECO:0000256" key="1">
    <source>
        <dbReference type="SAM" id="MobiDB-lite"/>
    </source>
</evidence>